<evidence type="ECO:0000256" key="2">
    <source>
        <dbReference type="ARBA" id="ARBA00022723"/>
    </source>
</evidence>
<dbReference type="Gene3D" id="1.10.760.10">
    <property type="entry name" value="Cytochrome c-like domain"/>
    <property type="match status" value="1"/>
</dbReference>
<keyword evidence="1 4" id="KW-0349">Heme</keyword>
<feature type="domain" description="Cytochrome c" evidence="5">
    <location>
        <begin position="29"/>
        <end position="106"/>
    </location>
</feature>
<keyword evidence="7" id="KW-1185">Reference proteome</keyword>
<dbReference type="GO" id="GO:0020037">
    <property type="term" value="F:heme binding"/>
    <property type="evidence" value="ECO:0007669"/>
    <property type="project" value="InterPro"/>
</dbReference>
<dbReference type="PROSITE" id="PS51257">
    <property type="entry name" value="PROKAR_LIPOPROTEIN"/>
    <property type="match status" value="1"/>
</dbReference>
<evidence type="ECO:0000313" key="7">
    <source>
        <dbReference type="Proteomes" id="UP001178354"/>
    </source>
</evidence>
<organism evidence="6 7">
    <name type="scientific">Porticoccus litoralis</name>
    <dbReference type="NCBI Taxonomy" id="434086"/>
    <lineage>
        <taxon>Bacteria</taxon>
        <taxon>Pseudomonadati</taxon>
        <taxon>Pseudomonadota</taxon>
        <taxon>Gammaproteobacteria</taxon>
        <taxon>Cellvibrionales</taxon>
        <taxon>Porticoccaceae</taxon>
        <taxon>Porticoccus</taxon>
    </lineage>
</organism>
<sequence length="108" mass="12092">MIKSKSLFVLLVAAGLVACGDKGKAEVDPSVVAGEKLFQENCSECHPRTGRSDFLKRIPATLLTRKSQNELMEWIKGSDRHREMPSFDHLSDEELTSLANYLESQILK</sequence>
<dbReference type="GO" id="GO:0009055">
    <property type="term" value="F:electron transfer activity"/>
    <property type="evidence" value="ECO:0007669"/>
    <property type="project" value="InterPro"/>
</dbReference>
<dbReference type="EMBL" id="JAUUUU010000006">
    <property type="protein sequence ID" value="MDP1521327.1"/>
    <property type="molecule type" value="Genomic_DNA"/>
</dbReference>
<comment type="caution">
    <text evidence="6">The sequence shown here is derived from an EMBL/GenBank/DDBJ whole genome shotgun (WGS) entry which is preliminary data.</text>
</comment>
<dbReference type="Proteomes" id="UP001178354">
    <property type="component" value="Unassembled WGS sequence"/>
</dbReference>
<evidence type="ECO:0000256" key="4">
    <source>
        <dbReference type="PROSITE-ProRule" id="PRU00433"/>
    </source>
</evidence>
<dbReference type="InterPro" id="IPR036909">
    <property type="entry name" value="Cyt_c-like_dom_sf"/>
</dbReference>
<dbReference type="SUPFAM" id="SSF46626">
    <property type="entry name" value="Cytochrome c"/>
    <property type="match status" value="1"/>
</dbReference>
<name>A0AAW8B4J0_9GAMM</name>
<gene>
    <name evidence="6" type="ORF">Q8A57_10125</name>
</gene>
<reference evidence="6" key="2">
    <citation type="submission" date="2023-08" db="EMBL/GenBank/DDBJ databases">
        <authorList>
            <person name="Luo J."/>
        </authorList>
    </citation>
    <scope>NUCLEOTIDE SEQUENCE</scope>
    <source>
        <strain evidence="6">DSM 25064</strain>
    </source>
</reference>
<evidence type="ECO:0000259" key="5">
    <source>
        <dbReference type="PROSITE" id="PS51007"/>
    </source>
</evidence>
<dbReference type="InterPro" id="IPR009056">
    <property type="entry name" value="Cyt_c-like_dom"/>
</dbReference>
<keyword evidence="2 4" id="KW-0479">Metal-binding</keyword>
<reference evidence="6" key="1">
    <citation type="journal article" date="2010" name="Int. J. Syst. Evol. Microbiol.">
        <title>Porticoccus litoralis gen. nov., sp. nov., a gammaproteobacterium isolated from the Yellow Sea.</title>
        <authorList>
            <person name="Oh H.M."/>
            <person name="Kim H."/>
            <person name="Kim K.M."/>
            <person name="Min G.S."/>
            <person name="Cho J.C."/>
        </authorList>
    </citation>
    <scope>NUCLEOTIDE SEQUENCE</scope>
    <source>
        <strain evidence="6">DSM 25064</strain>
    </source>
</reference>
<dbReference type="GO" id="GO:0046872">
    <property type="term" value="F:metal ion binding"/>
    <property type="evidence" value="ECO:0007669"/>
    <property type="project" value="UniProtKB-KW"/>
</dbReference>
<proteinExistence type="predicted"/>
<dbReference type="RefSeq" id="WP_305170990.1">
    <property type="nucleotide sequence ID" value="NZ_JAUUUU010000006.1"/>
</dbReference>
<dbReference type="Pfam" id="PF13442">
    <property type="entry name" value="Cytochrome_CBB3"/>
    <property type="match status" value="1"/>
</dbReference>
<dbReference type="PROSITE" id="PS51007">
    <property type="entry name" value="CYTC"/>
    <property type="match status" value="1"/>
</dbReference>
<evidence type="ECO:0000256" key="3">
    <source>
        <dbReference type="ARBA" id="ARBA00023004"/>
    </source>
</evidence>
<accession>A0AAW8B4J0</accession>
<evidence type="ECO:0000256" key="1">
    <source>
        <dbReference type="ARBA" id="ARBA00022617"/>
    </source>
</evidence>
<keyword evidence="3 4" id="KW-0408">Iron</keyword>
<evidence type="ECO:0000313" key="6">
    <source>
        <dbReference type="EMBL" id="MDP1521327.1"/>
    </source>
</evidence>
<protein>
    <submittedName>
        <fullName evidence="6">C-type cytochrome</fullName>
    </submittedName>
</protein>
<dbReference type="AlphaFoldDB" id="A0AAW8B4J0"/>